<dbReference type="Gene3D" id="3.40.250.10">
    <property type="entry name" value="Rhodanese-like domain"/>
    <property type="match status" value="1"/>
</dbReference>
<keyword evidence="3" id="KW-1185">Reference proteome</keyword>
<dbReference type="InterPro" id="IPR001763">
    <property type="entry name" value="Rhodanese-like_dom"/>
</dbReference>
<dbReference type="InterPro" id="IPR001307">
    <property type="entry name" value="Thiosulphate_STrfase_CS"/>
</dbReference>
<evidence type="ECO:0000313" key="3">
    <source>
        <dbReference type="Proteomes" id="UP000216339"/>
    </source>
</evidence>
<dbReference type="InterPro" id="IPR036873">
    <property type="entry name" value="Rhodanese-like_dom_sf"/>
</dbReference>
<dbReference type="CDD" id="cd00158">
    <property type="entry name" value="RHOD"/>
    <property type="match status" value="1"/>
</dbReference>
<reference evidence="2 3" key="1">
    <citation type="submission" date="2016-11" db="EMBL/GenBank/DDBJ databases">
        <title>Study of marine rhodopsin-containing bacteria.</title>
        <authorList>
            <person name="Yoshizawa S."/>
            <person name="Kumagai Y."/>
            <person name="Kogure K."/>
        </authorList>
    </citation>
    <scope>NUCLEOTIDE SEQUENCE [LARGE SCALE GENOMIC DNA]</scope>
    <source>
        <strain evidence="2 3">SAORIC-28</strain>
    </source>
</reference>
<dbReference type="Pfam" id="PF00581">
    <property type="entry name" value="Rhodanese"/>
    <property type="match status" value="1"/>
</dbReference>
<protein>
    <recommendedName>
        <fullName evidence="1">Rhodanese domain-containing protein</fullName>
    </recommendedName>
</protein>
<dbReference type="GO" id="GO:0004792">
    <property type="term" value="F:thiosulfate-cyanide sulfurtransferase activity"/>
    <property type="evidence" value="ECO:0007669"/>
    <property type="project" value="InterPro"/>
</dbReference>
<dbReference type="PANTHER" id="PTHR43031">
    <property type="entry name" value="FAD-DEPENDENT OXIDOREDUCTASE"/>
    <property type="match status" value="1"/>
</dbReference>
<dbReference type="SMART" id="SM00450">
    <property type="entry name" value="RHOD"/>
    <property type="match status" value="1"/>
</dbReference>
<comment type="caution">
    <text evidence="2">The sequence shown here is derived from an EMBL/GenBank/DDBJ whole genome shotgun (WGS) entry which is preliminary data.</text>
</comment>
<dbReference type="AlphaFoldDB" id="A0A271J6I0"/>
<accession>A0A271J6I0</accession>
<dbReference type="PROSITE" id="PS00380">
    <property type="entry name" value="RHODANESE_1"/>
    <property type="match status" value="1"/>
</dbReference>
<evidence type="ECO:0000313" key="2">
    <source>
        <dbReference type="EMBL" id="PAP78867.1"/>
    </source>
</evidence>
<dbReference type="EMBL" id="MQWD01000001">
    <property type="protein sequence ID" value="PAP78867.1"/>
    <property type="molecule type" value="Genomic_DNA"/>
</dbReference>
<dbReference type="InterPro" id="IPR050229">
    <property type="entry name" value="GlpE_sulfurtransferase"/>
</dbReference>
<dbReference type="SUPFAM" id="SSF52821">
    <property type="entry name" value="Rhodanese/Cell cycle control phosphatase"/>
    <property type="match status" value="1"/>
</dbReference>
<sequence>MWLWAGRAAHRPGSLAWRAVDRDLAARFADVPTTTTAALAAHLADSTVAPVLLDARTEAEYAVSHLPGAHRVDPDASAAELADALDGIDRQRSVVVYCSVGVRSGAVARRLQSAGFEHVENLAGSIFRWANEGRPLVRDGHPVEEVHPYDAVWGRLLDPGRRAGGSE</sequence>
<name>A0A271J6I0_9BACT</name>
<evidence type="ECO:0000259" key="1">
    <source>
        <dbReference type="PROSITE" id="PS50206"/>
    </source>
</evidence>
<feature type="domain" description="Rhodanese" evidence="1">
    <location>
        <begin position="46"/>
        <end position="138"/>
    </location>
</feature>
<gene>
    <name evidence="2" type="ORF">BSZ37_19095</name>
</gene>
<organism evidence="2 3">
    <name type="scientific">Rubrivirga marina</name>
    <dbReference type="NCBI Taxonomy" id="1196024"/>
    <lineage>
        <taxon>Bacteria</taxon>
        <taxon>Pseudomonadati</taxon>
        <taxon>Rhodothermota</taxon>
        <taxon>Rhodothermia</taxon>
        <taxon>Rhodothermales</taxon>
        <taxon>Rubricoccaceae</taxon>
        <taxon>Rubrivirga</taxon>
    </lineage>
</organism>
<dbReference type="PANTHER" id="PTHR43031:SF1">
    <property type="entry name" value="PYRIDINE NUCLEOTIDE-DISULPHIDE OXIDOREDUCTASE"/>
    <property type="match status" value="1"/>
</dbReference>
<dbReference type="PROSITE" id="PS50206">
    <property type="entry name" value="RHODANESE_3"/>
    <property type="match status" value="1"/>
</dbReference>
<proteinExistence type="predicted"/>
<dbReference type="Proteomes" id="UP000216339">
    <property type="component" value="Unassembled WGS sequence"/>
</dbReference>